<dbReference type="EMBL" id="ARXZ02000004">
    <property type="protein sequence ID" value="ERI01333.1"/>
    <property type="molecule type" value="Genomic_DNA"/>
</dbReference>
<gene>
    <name evidence="1" type="ORF">BTCBT_002921</name>
</gene>
<evidence type="ECO:0000313" key="2">
    <source>
        <dbReference type="Proteomes" id="UP000013487"/>
    </source>
</evidence>
<name>A0AAN4HKG1_BACTU</name>
<evidence type="ECO:0000313" key="1">
    <source>
        <dbReference type="EMBL" id="ERI01333.1"/>
    </source>
</evidence>
<organism evidence="1 2">
    <name type="scientific">Bacillus thuringiensis T01-328</name>
    <dbReference type="NCBI Taxonomy" id="1324966"/>
    <lineage>
        <taxon>Bacteria</taxon>
        <taxon>Bacillati</taxon>
        <taxon>Bacillota</taxon>
        <taxon>Bacilli</taxon>
        <taxon>Bacillales</taxon>
        <taxon>Bacillaceae</taxon>
        <taxon>Bacillus</taxon>
        <taxon>Bacillus cereus group</taxon>
    </lineage>
</organism>
<accession>A0AAN4HKG1</accession>
<comment type="caution">
    <text evidence="1">The sequence shown here is derived from an EMBL/GenBank/DDBJ whole genome shotgun (WGS) entry which is preliminary data.</text>
</comment>
<proteinExistence type="predicted"/>
<dbReference type="AlphaFoldDB" id="A0AAN4HKG1"/>
<dbReference type="Proteomes" id="UP000013487">
    <property type="component" value="Unassembled WGS sequence"/>
</dbReference>
<protein>
    <submittedName>
        <fullName evidence="1">Uncharacterized protein</fullName>
    </submittedName>
</protein>
<reference evidence="1 2" key="1">
    <citation type="journal article" date="2013" name="Genome Announc.">
        <title>Draft Genome Sequence of Bacillus thuringiensis var. thuringiensis Strain T01-328, a Brazilian Isolate That Produces a Soluble Pesticide Protein, Cry1Ia.</title>
        <authorList>
            <person name="Varani A.M."/>
            <person name="Lemos M.V."/>
            <person name="Fernandes C.C."/>
            <person name="Lemos E.G."/>
            <person name="Alves E.C."/>
            <person name="Desiderio J.A."/>
        </authorList>
    </citation>
    <scope>NUCLEOTIDE SEQUENCE [LARGE SCALE GENOMIC DNA]</scope>
    <source>
        <strain evidence="1 2">T01-328</strain>
    </source>
</reference>
<sequence length="44" mass="4978">MNVSIKEIQRMIKESIANNPPKPIVVGEVREGVCDYLRHAIKNS</sequence>